<reference evidence="1" key="1">
    <citation type="submission" date="2022-04" db="EMBL/GenBank/DDBJ databases">
        <title>Genome of the entomopathogenic fungus Entomophthora muscae.</title>
        <authorList>
            <person name="Elya C."/>
            <person name="Lovett B.R."/>
            <person name="Lee E."/>
            <person name="Macias A.M."/>
            <person name="Hajek A.E."/>
            <person name="De Bivort B.L."/>
            <person name="Kasson M.T."/>
            <person name="De Fine Licht H.H."/>
            <person name="Stajich J.E."/>
        </authorList>
    </citation>
    <scope>NUCLEOTIDE SEQUENCE</scope>
    <source>
        <strain evidence="1">Berkeley</strain>
    </source>
</reference>
<name>A0ACC2T0A3_9FUNG</name>
<keyword evidence="2" id="KW-1185">Reference proteome</keyword>
<comment type="caution">
    <text evidence="1">The sequence shown here is derived from an EMBL/GenBank/DDBJ whole genome shotgun (WGS) entry which is preliminary data.</text>
</comment>
<protein>
    <submittedName>
        <fullName evidence="1">Uncharacterized protein</fullName>
    </submittedName>
</protein>
<gene>
    <name evidence="1" type="ORF">DSO57_1032269</name>
</gene>
<sequence length="218" mass="24543">MSFFIKPKKKKDIVISNPINPHSNSEVFHSVTGTSPRRTETPPVPQISLSNPPHSPASASRLDVGFARTPSVASYSSSNTAMTDHTRNSTYSNAPTDSALDELFELLMDSMDIKEGQRATMRAMPPDSKWMMIRSQKDKENTDLQKRLDGLLDKSTPEFFVHKMKEFESSLMPLKNFTYLRVSLTTQPINWVKQFISPERDGSTCRRPGHPQSPSQQA</sequence>
<organism evidence="1 2">
    <name type="scientific">Entomophthora muscae</name>
    <dbReference type="NCBI Taxonomy" id="34485"/>
    <lineage>
        <taxon>Eukaryota</taxon>
        <taxon>Fungi</taxon>
        <taxon>Fungi incertae sedis</taxon>
        <taxon>Zoopagomycota</taxon>
        <taxon>Entomophthoromycotina</taxon>
        <taxon>Entomophthoromycetes</taxon>
        <taxon>Entomophthorales</taxon>
        <taxon>Entomophthoraceae</taxon>
        <taxon>Entomophthora</taxon>
    </lineage>
</organism>
<accession>A0ACC2T0A3</accession>
<dbReference type="Proteomes" id="UP001165960">
    <property type="component" value="Unassembled WGS sequence"/>
</dbReference>
<evidence type="ECO:0000313" key="1">
    <source>
        <dbReference type="EMBL" id="KAJ9068078.1"/>
    </source>
</evidence>
<evidence type="ECO:0000313" key="2">
    <source>
        <dbReference type="Proteomes" id="UP001165960"/>
    </source>
</evidence>
<dbReference type="EMBL" id="QTSX02003791">
    <property type="protein sequence ID" value="KAJ9068078.1"/>
    <property type="molecule type" value="Genomic_DNA"/>
</dbReference>
<proteinExistence type="predicted"/>